<comment type="caution">
    <text evidence="2">The sequence shown here is derived from an EMBL/GenBank/DDBJ whole genome shotgun (WGS) entry which is preliminary data.</text>
</comment>
<dbReference type="InterPro" id="IPR001173">
    <property type="entry name" value="Glyco_trans_2-like"/>
</dbReference>
<evidence type="ECO:0000259" key="1">
    <source>
        <dbReference type="Pfam" id="PF00535"/>
    </source>
</evidence>
<name>A0A643EVS5_9HYPH</name>
<dbReference type="RefSeq" id="WP_128094178.1">
    <property type="nucleotide sequence ID" value="NZ_JBHEEN010000014.1"/>
</dbReference>
<feature type="domain" description="Glycosyltransferase 2-like" evidence="1">
    <location>
        <begin position="161"/>
        <end position="255"/>
    </location>
</feature>
<dbReference type="AlphaFoldDB" id="A0A643EVS5"/>
<dbReference type="Gene3D" id="3.90.550.60">
    <property type="match status" value="1"/>
</dbReference>
<gene>
    <name evidence="2" type="ORF">F7Q93_21050</name>
</gene>
<sequence length="594" mass="66492">MSEKKIYNTIQRVIFPTVAEIDKSSLFVRWPDGGATASADMFGINLSKGTVLDLSTFFNSFSHKKWLDLTGLQNLSVRFEGTGKFLIKILCYTETAAASNILEKELILSGEESILELPNLDGIDGNIIALNIRSLQEDSHIKCLEWVTLEVPKRAVKLAAVITTFKRELPAQRAIDKFKDVIIPHSPHTPIELFVIDNGQSLDISIENTAIHLIPNPNLGGAGGFARGLKEVQDRNQFTHTLFMDDDAACEPESVWRTCALLSYAHDTKLSVAGGMFHTETPTVQYEKGATLLLNGNGPVWATHYHNRDLSDIAVVASNDYGDWANYGAWWFFAFPLSEISQYPFPFFVRGDDTDFSIANNLRIATMNGIATWCENFGYKVSPSVEYLAHRSWLALALLHGDAEKVKSVYKHCLKHALLMTLRFQYACAHAVLDAIEDVSKGPEFFSNNPAPIEKLSSFKNIYPPLKVTAEDFLKIVPVPRTSPGARRLIGLLTLGGLLLPKSKLRDKYAHTRIPWEAGQWNLLRLNGAVYGVGENLSLFKRDRTALAKVMRRILKARVTVFRNLSHLQSDYKAAGVKIRTKEYWEKLFTAKKG</sequence>
<dbReference type="InterPro" id="IPR029044">
    <property type="entry name" value="Nucleotide-diphossugar_trans"/>
</dbReference>
<dbReference type="GO" id="GO:0016740">
    <property type="term" value="F:transferase activity"/>
    <property type="evidence" value="ECO:0007669"/>
    <property type="project" value="UniProtKB-KW"/>
</dbReference>
<dbReference type="EMBL" id="VZPE01000012">
    <property type="protein sequence ID" value="KAB0566828.1"/>
    <property type="molecule type" value="Genomic_DNA"/>
</dbReference>
<keyword evidence="2" id="KW-0808">Transferase</keyword>
<proteinExistence type="predicted"/>
<dbReference type="SUPFAM" id="SSF53448">
    <property type="entry name" value="Nucleotide-diphospho-sugar transferases"/>
    <property type="match status" value="1"/>
</dbReference>
<reference evidence="2" key="1">
    <citation type="submission" date="2019-09" db="EMBL/GenBank/DDBJ databases">
        <title>Draft genome sequences of 48 bacterial type strains from the CCUG.</title>
        <authorList>
            <person name="Tunovic T."/>
            <person name="Pineiro-Iglesias B."/>
            <person name="Unosson C."/>
            <person name="Inganas E."/>
            <person name="Ohlen M."/>
            <person name="Cardew S."/>
            <person name="Jensie-Markopoulos S."/>
            <person name="Salva-Serra F."/>
            <person name="Jaen-Luchoro D."/>
            <person name="Karlsson R."/>
            <person name="Svensson-Stadler L."/>
            <person name="Chun J."/>
            <person name="Moore E."/>
        </authorList>
    </citation>
    <scope>NUCLEOTIDE SEQUENCE</scope>
    <source>
        <strain evidence="2">CCUG 50899</strain>
    </source>
</reference>
<accession>A0A643EVS5</accession>
<organism evidence="2">
    <name type="scientific">Brucella pituitosa</name>
    <dbReference type="NCBI Taxonomy" id="571256"/>
    <lineage>
        <taxon>Bacteria</taxon>
        <taxon>Pseudomonadati</taxon>
        <taxon>Pseudomonadota</taxon>
        <taxon>Alphaproteobacteria</taxon>
        <taxon>Hyphomicrobiales</taxon>
        <taxon>Brucellaceae</taxon>
        <taxon>Brucella/Ochrobactrum group</taxon>
        <taxon>Brucella</taxon>
    </lineage>
</organism>
<dbReference type="Pfam" id="PF00535">
    <property type="entry name" value="Glycos_transf_2"/>
    <property type="match status" value="1"/>
</dbReference>
<evidence type="ECO:0000313" key="2">
    <source>
        <dbReference type="EMBL" id="KAB0566828.1"/>
    </source>
</evidence>
<protein>
    <submittedName>
        <fullName evidence="2">Glycosyltransferase family 2 protein</fullName>
    </submittedName>
</protein>